<dbReference type="Proteomes" id="UP000295531">
    <property type="component" value="Unassembled WGS sequence"/>
</dbReference>
<keyword evidence="7" id="KW-1185">Reference proteome</keyword>
<comment type="catalytic activity">
    <reaction evidence="5">
        <text>(6S)-5-formyl-5,6,7,8-tetrahydrofolate + ATP = (6R)-5,10-methenyltetrahydrofolate + ADP + phosphate</text>
        <dbReference type="Rhea" id="RHEA:10488"/>
        <dbReference type="ChEBI" id="CHEBI:30616"/>
        <dbReference type="ChEBI" id="CHEBI:43474"/>
        <dbReference type="ChEBI" id="CHEBI:57455"/>
        <dbReference type="ChEBI" id="CHEBI:57457"/>
        <dbReference type="ChEBI" id="CHEBI:456216"/>
        <dbReference type="EC" id="6.3.3.2"/>
    </reaction>
</comment>
<dbReference type="SUPFAM" id="SSF100950">
    <property type="entry name" value="NagB/RpiA/CoA transferase-like"/>
    <property type="match status" value="1"/>
</dbReference>
<dbReference type="InterPro" id="IPR024185">
    <property type="entry name" value="FTHF_cligase-like_sf"/>
</dbReference>
<dbReference type="PANTHER" id="PTHR23407:SF1">
    <property type="entry name" value="5-FORMYLTETRAHYDROFOLATE CYCLO-LIGASE"/>
    <property type="match status" value="1"/>
</dbReference>
<evidence type="ECO:0000256" key="3">
    <source>
        <dbReference type="ARBA" id="ARBA00022840"/>
    </source>
</evidence>
<evidence type="ECO:0000256" key="1">
    <source>
        <dbReference type="ARBA" id="ARBA00010638"/>
    </source>
</evidence>
<dbReference type="InterPro" id="IPR002698">
    <property type="entry name" value="FTHF_cligase"/>
</dbReference>
<dbReference type="GO" id="GO:0030272">
    <property type="term" value="F:5-formyltetrahydrofolate cyclo-ligase activity"/>
    <property type="evidence" value="ECO:0007669"/>
    <property type="project" value="UniProtKB-EC"/>
</dbReference>
<comment type="caution">
    <text evidence="6">The sequence shown here is derived from an EMBL/GenBank/DDBJ whole genome shotgun (WGS) entry which is preliminary data.</text>
</comment>
<dbReference type="OrthoDB" id="9801938at2"/>
<dbReference type="PANTHER" id="PTHR23407">
    <property type="entry name" value="ATPASE INHIBITOR/5-FORMYLTETRAHYDROFOLATE CYCLO-LIGASE"/>
    <property type="match status" value="1"/>
</dbReference>
<dbReference type="GO" id="GO:0005524">
    <property type="term" value="F:ATP binding"/>
    <property type="evidence" value="ECO:0007669"/>
    <property type="project" value="UniProtKB-KW"/>
</dbReference>
<feature type="binding site" evidence="4">
    <location>
        <position position="54"/>
    </location>
    <ligand>
        <name>substrate</name>
    </ligand>
</feature>
<keyword evidence="2 4" id="KW-0547">Nucleotide-binding</keyword>
<dbReference type="GO" id="GO:0035999">
    <property type="term" value="P:tetrahydrofolate interconversion"/>
    <property type="evidence" value="ECO:0007669"/>
    <property type="project" value="TreeGrafter"/>
</dbReference>
<name>A0A4R6PL47_9GAMM</name>
<keyword evidence="5" id="KW-0479">Metal-binding</keyword>
<feature type="binding site" evidence="4">
    <location>
        <begin position="3"/>
        <end position="7"/>
    </location>
    <ligand>
        <name>ATP</name>
        <dbReference type="ChEBI" id="CHEBI:30616"/>
    </ligand>
</feature>
<sequence>MTRDALRRKLQQTRAQLCEASRKQAAEAVAARVKQRLDLNHGGIAAIFKSFAAELDTTPTINALWQQGITTVLPVLHPFSKGHLLFLRYNPHTTMIKNRYGIAEPALDCQNIVPLAQIDWLFMPLVGFDRQGNRLGMGGGYYDRTLARWRDGLLTQLSPIGLAYDQQEVESIPVESWDVPIPEVITPTKHWRF</sequence>
<dbReference type="InterPro" id="IPR037171">
    <property type="entry name" value="NagB/RpiA_transferase-like"/>
</dbReference>
<organism evidence="6 7">
    <name type="scientific">Idiomarina aquatica</name>
    <dbReference type="NCBI Taxonomy" id="1327752"/>
    <lineage>
        <taxon>Bacteria</taxon>
        <taxon>Pseudomonadati</taxon>
        <taxon>Pseudomonadota</taxon>
        <taxon>Gammaproteobacteria</taxon>
        <taxon>Alteromonadales</taxon>
        <taxon>Idiomarinaceae</taxon>
        <taxon>Idiomarina</taxon>
    </lineage>
</organism>
<dbReference type="PIRSF" id="PIRSF006806">
    <property type="entry name" value="FTHF_cligase"/>
    <property type="match status" value="1"/>
</dbReference>
<reference evidence="6 7" key="1">
    <citation type="submission" date="2019-03" db="EMBL/GenBank/DDBJ databases">
        <title>Freshwater and sediment microbial communities from various areas in North America, analyzing microbe dynamics in response to fracking.</title>
        <authorList>
            <person name="Lamendella R."/>
        </authorList>
    </citation>
    <scope>NUCLEOTIDE SEQUENCE [LARGE SCALE GENOMIC DNA]</scope>
    <source>
        <strain evidence="6 7">18_TX</strain>
    </source>
</reference>
<dbReference type="RefSeq" id="WP_133538907.1">
    <property type="nucleotide sequence ID" value="NZ_SNXI01000003.1"/>
</dbReference>
<comment type="similarity">
    <text evidence="1 5">Belongs to the 5-formyltetrahydrofolate cyclo-ligase family.</text>
</comment>
<proteinExistence type="inferred from homology"/>
<gene>
    <name evidence="6" type="ORF">DEU29_10387</name>
</gene>
<evidence type="ECO:0000313" key="7">
    <source>
        <dbReference type="Proteomes" id="UP000295531"/>
    </source>
</evidence>
<feature type="binding site" evidence="4">
    <location>
        <begin position="134"/>
        <end position="142"/>
    </location>
    <ligand>
        <name>ATP</name>
        <dbReference type="ChEBI" id="CHEBI:30616"/>
    </ligand>
</feature>
<evidence type="ECO:0000256" key="2">
    <source>
        <dbReference type="ARBA" id="ARBA00022741"/>
    </source>
</evidence>
<keyword evidence="6" id="KW-0436">Ligase</keyword>
<evidence type="ECO:0000313" key="6">
    <source>
        <dbReference type="EMBL" id="TDP39191.1"/>
    </source>
</evidence>
<keyword evidence="5" id="KW-0460">Magnesium</keyword>
<accession>A0A4R6PL47</accession>
<dbReference type="EC" id="6.3.3.2" evidence="5"/>
<dbReference type="Gene3D" id="3.40.50.10420">
    <property type="entry name" value="NagB/RpiA/CoA transferase-like"/>
    <property type="match status" value="1"/>
</dbReference>
<dbReference type="Pfam" id="PF01812">
    <property type="entry name" value="5-FTHF_cyc-lig"/>
    <property type="match status" value="1"/>
</dbReference>
<protein>
    <recommendedName>
        <fullName evidence="5">5-formyltetrahydrofolate cyclo-ligase</fullName>
        <ecNumber evidence="5">6.3.3.2</ecNumber>
    </recommendedName>
</protein>
<evidence type="ECO:0000256" key="4">
    <source>
        <dbReference type="PIRSR" id="PIRSR006806-1"/>
    </source>
</evidence>
<dbReference type="AlphaFoldDB" id="A0A4R6PL47"/>
<keyword evidence="3 4" id="KW-0067">ATP-binding</keyword>
<comment type="cofactor">
    <cofactor evidence="5">
        <name>Mg(2+)</name>
        <dbReference type="ChEBI" id="CHEBI:18420"/>
    </cofactor>
</comment>
<dbReference type="GO" id="GO:0009396">
    <property type="term" value="P:folic acid-containing compound biosynthetic process"/>
    <property type="evidence" value="ECO:0007669"/>
    <property type="project" value="TreeGrafter"/>
</dbReference>
<dbReference type="EMBL" id="SNXI01000003">
    <property type="protein sequence ID" value="TDP39191.1"/>
    <property type="molecule type" value="Genomic_DNA"/>
</dbReference>
<evidence type="ECO:0000256" key="5">
    <source>
        <dbReference type="RuleBase" id="RU361279"/>
    </source>
</evidence>
<dbReference type="GO" id="GO:0046872">
    <property type="term" value="F:metal ion binding"/>
    <property type="evidence" value="ECO:0007669"/>
    <property type="project" value="UniProtKB-KW"/>
</dbReference>
<dbReference type="NCBIfam" id="TIGR02727">
    <property type="entry name" value="MTHFS_bact"/>
    <property type="match status" value="1"/>
</dbReference>